<keyword evidence="5 7" id="KW-1133">Transmembrane helix</keyword>
<dbReference type="GO" id="GO:0005524">
    <property type="term" value="F:ATP binding"/>
    <property type="evidence" value="ECO:0007669"/>
    <property type="project" value="UniProtKB-KW"/>
</dbReference>
<reference evidence="10 11" key="1">
    <citation type="submission" date="2018-10" db="EMBL/GenBank/DDBJ databases">
        <authorList>
            <person name="Li J."/>
        </authorList>
    </citation>
    <scope>NUCLEOTIDE SEQUENCE [LARGE SCALE GENOMIC DNA]</scope>
    <source>
        <strain evidence="10 11">IF 016277</strain>
    </source>
</reference>
<evidence type="ECO:0000259" key="8">
    <source>
        <dbReference type="PROSITE" id="PS50893"/>
    </source>
</evidence>
<dbReference type="InterPro" id="IPR003593">
    <property type="entry name" value="AAA+_ATPase"/>
</dbReference>
<dbReference type="InterPro" id="IPR003439">
    <property type="entry name" value="ABC_transporter-like_ATP-bd"/>
</dbReference>
<keyword evidence="3" id="KW-0547">Nucleotide-binding</keyword>
<dbReference type="Gene3D" id="1.20.1560.10">
    <property type="entry name" value="ABC transporter type 1, transmembrane domain"/>
    <property type="match status" value="1"/>
</dbReference>
<accession>A0A3L7AEA7</accession>
<proteinExistence type="predicted"/>
<evidence type="ECO:0000256" key="2">
    <source>
        <dbReference type="ARBA" id="ARBA00022692"/>
    </source>
</evidence>
<keyword evidence="2 7" id="KW-0812">Transmembrane</keyword>
<feature type="transmembrane region" description="Helical" evidence="7">
    <location>
        <begin position="285"/>
        <end position="313"/>
    </location>
</feature>
<dbReference type="InterPro" id="IPR036640">
    <property type="entry name" value="ABC1_TM_sf"/>
</dbReference>
<feature type="transmembrane region" description="Helical" evidence="7">
    <location>
        <begin position="31"/>
        <end position="56"/>
    </location>
</feature>
<dbReference type="SUPFAM" id="SSF52540">
    <property type="entry name" value="P-loop containing nucleoside triphosphate hydrolases"/>
    <property type="match status" value="1"/>
</dbReference>
<dbReference type="SUPFAM" id="SSF90123">
    <property type="entry name" value="ABC transporter transmembrane region"/>
    <property type="match status" value="1"/>
</dbReference>
<dbReference type="Pfam" id="PF00664">
    <property type="entry name" value="ABC_membrane"/>
    <property type="match status" value="1"/>
</dbReference>
<dbReference type="InterPro" id="IPR011527">
    <property type="entry name" value="ABC1_TM_dom"/>
</dbReference>
<evidence type="ECO:0000313" key="11">
    <source>
        <dbReference type="Proteomes" id="UP000272503"/>
    </source>
</evidence>
<feature type="domain" description="ABC transmembrane type-1" evidence="9">
    <location>
        <begin position="33"/>
        <end position="315"/>
    </location>
</feature>
<keyword evidence="6 7" id="KW-0472">Membrane</keyword>
<feature type="transmembrane region" description="Helical" evidence="7">
    <location>
        <begin position="147"/>
        <end position="166"/>
    </location>
</feature>
<keyword evidence="11" id="KW-1185">Reference proteome</keyword>
<evidence type="ECO:0000313" key="10">
    <source>
        <dbReference type="EMBL" id="RLP77981.1"/>
    </source>
</evidence>
<dbReference type="PANTHER" id="PTHR43394:SF1">
    <property type="entry name" value="ATP-BINDING CASSETTE SUB-FAMILY B MEMBER 10, MITOCHONDRIAL"/>
    <property type="match status" value="1"/>
</dbReference>
<dbReference type="GO" id="GO:0015421">
    <property type="term" value="F:ABC-type oligopeptide transporter activity"/>
    <property type="evidence" value="ECO:0007669"/>
    <property type="project" value="TreeGrafter"/>
</dbReference>
<protein>
    <submittedName>
        <fullName evidence="10">ABC transporter ATP-binding protein</fullName>
    </submittedName>
</protein>
<dbReference type="EMBL" id="RCUX01000001">
    <property type="protein sequence ID" value="RLP77981.1"/>
    <property type="molecule type" value="Genomic_DNA"/>
</dbReference>
<dbReference type="GO" id="GO:0005886">
    <property type="term" value="C:plasma membrane"/>
    <property type="evidence" value="ECO:0007669"/>
    <property type="project" value="UniProtKB-SubCell"/>
</dbReference>
<gene>
    <name evidence="10" type="ORF">D9V32_01220</name>
</gene>
<dbReference type="Proteomes" id="UP000272503">
    <property type="component" value="Unassembled WGS sequence"/>
</dbReference>
<dbReference type="PROSITE" id="PS50929">
    <property type="entry name" value="ABC_TM1F"/>
    <property type="match status" value="1"/>
</dbReference>
<evidence type="ECO:0000256" key="4">
    <source>
        <dbReference type="ARBA" id="ARBA00022840"/>
    </source>
</evidence>
<dbReference type="GO" id="GO:0016887">
    <property type="term" value="F:ATP hydrolysis activity"/>
    <property type="evidence" value="ECO:0007669"/>
    <property type="project" value="InterPro"/>
</dbReference>
<evidence type="ECO:0000256" key="6">
    <source>
        <dbReference type="ARBA" id="ARBA00023136"/>
    </source>
</evidence>
<dbReference type="SMART" id="SM00382">
    <property type="entry name" value="AAA"/>
    <property type="match status" value="1"/>
</dbReference>
<feature type="transmembrane region" description="Helical" evidence="7">
    <location>
        <begin position="68"/>
        <end position="90"/>
    </location>
</feature>
<feature type="transmembrane region" description="Helical" evidence="7">
    <location>
        <begin position="172"/>
        <end position="191"/>
    </location>
</feature>
<dbReference type="InterPro" id="IPR039421">
    <property type="entry name" value="Type_1_exporter"/>
</dbReference>
<dbReference type="PROSITE" id="PS50893">
    <property type="entry name" value="ABC_TRANSPORTER_2"/>
    <property type="match status" value="1"/>
</dbReference>
<dbReference type="InterPro" id="IPR027417">
    <property type="entry name" value="P-loop_NTPase"/>
</dbReference>
<comment type="caution">
    <text evidence="10">The sequence shown here is derived from an EMBL/GenBank/DDBJ whole genome shotgun (WGS) entry which is preliminary data.</text>
</comment>
<dbReference type="OrthoDB" id="9806127at2"/>
<feature type="domain" description="ABC transporter" evidence="8">
    <location>
        <begin position="361"/>
        <end position="589"/>
    </location>
</feature>
<organism evidence="10 11">
    <name type="scientific">Mycetocola tolaasinivorans</name>
    <dbReference type="NCBI Taxonomy" id="76635"/>
    <lineage>
        <taxon>Bacteria</taxon>
        <taxon>Bacillati</taxon>
        <taxon>Actinomycetota</taxon>
        <taxon>Actinomycetes</taxon>
        <taxon>Micrococcales</taxon>
        <taxon>Microbacteriaceae</taxon>
        <taxon>Mycetocola</taxon>
    </lineage>
</organism>
<dbReference type="AlphaFoldDB" id="A0A3L7AEA7"/>
<dbReference type="Pfam" id="PF00005">
    <property type="entry name" value="ABC_tran"/>
    <property type="match status" value="1"/>
</dbReference>
<evidence type="ECO:0000259" key="9">
    <source>
        <dbReference type="PROSITE" id="PS50929"/>
    </source>
</evidence>
<name>A0A3L7AEA7_9MICO</name>
<feature type="transmembrane region" description="Helical" evidence="7">
    <location>
        <begin position="260"/>
        <end position="279"/>
    </location>
</feature>
<dbReference type="Gene3D" id="3.40.50.300">
    <property type="entry name" value="P-loop containing nucleotide triphosphate hydrolases"/>
    <property type="match status" value="1"/>
</dbReference>
<evidence type="ECO:0000256" key="1">
    <source>
        <dbReference type="ARBA" id="ARBA00004651"/>
    </source>
</evidence>
<evidence type="ECO:0000256" key="3">
    <source>
        <dbReference type="ARBA" id="ARBA00022741"/>
    </source>
</evidence>
<sequence>MTQRASTPLPIADSRAVRAVIWPLLRRHRGILAAALLALIAASVCGLAGPAAIGWITELIATGTDPVALLGPGALLLIAGLGQAGFGWLATVALSRGIQPGVATLREETVAAALTLPLASVEAGGTGDLVSRVSGDAEEVSEAASGAFVAFAGAGITIAITLAGLATLDWRFALAGALAIPVQAFALRRYLRVSGPIYAGGRRADGVRAGAILTAFSALPTVRAFGLGGRERARIAAASEASMTWEFSAVRTATIFYARLNLAEWIGLAAILSAGYLLVTTGEVPLGAAVTAALFFAGLFDPINTVLGVFGTLQRAAAGLARLVGVLTHPALSGDARDADAGDGDDATAEAASSRGHAIGLAARGLGFGYHESLAILSDLNLEVAPGEHLAIVGESGSGKSTLAAVIAGQRAATLGFAGPVLAGQPTDTPVPLVAQEGHVFAGSVAENLLIARPGATAEQLEAALMLVGARGWVSALPDGIYTRVGGGGFALTAERAQHLALARIALLDPPAVILDEATAEAGSDAARILDRAAEALLAGRTALVIAHRLDQAARADRVIVMEDGRIIEDGPHADLVAAGGRYASLWSAWSGSNGAAEPKPGHG</sequence>
<evidence type="ECO:0000256" key="7">
    <source>
        <dbReference type="SAM" id="Phobius"/>
    </source>
</evidence>
<keyword evidence="4 10" id="KW-0067">ATP-binding</keyword>
<dbReference type="PANTHER" id="PTHR43394">
    <property type="entry name" value="ATP-DEPENDENT PERMEASE MDL1, MITOCHONDRIAL"/>
    <property type="match status" value="1"/>
</dbReference>
<dbReference type="RefSeq" id="WP_121647073.1">
    <property type="nucleotide sequence ID" value="NZ_RCUX01000001.1"/>
</dbReference>
<evidence type="ECO:0000256" key="5">
    <source>
        <dbReference type="ARBA" id="ARBA00022989"/>
    </source>
</evidence>
<comment type="subcellular location">
    <subcellularLocation>
        <location evidence="1">Cell membrane</location>
        <topology evidence="1">Multi-pass membrane protein</topology>
    </subcellularLocation>
</comment>
<dbReference type="CDD" id="cd07346">
    <property type="entry name" value="ABC_6TM_exporters"/>
    <property type="match status" value="1"/>
</dbReference>